<keyword evidence="1" id="KW-0732">Signal</keyword>
<dbReference type="Proteomes" id="UP000019678">
    <property type="component" value="Unassembled WGS sequence"/>
</dbReference>
<feature type="chain" id="PRO_5001496736" evidence="1">
    <location>
        <begin position="29"/>
        <end position="212"/>
    </location>
</feature>
<proteinExistence type="predicted"/>
<gene>
    <name evidence="2" type="ORF">CAP_8907</name>
</gene>
<organism evidence="2 3">
    <name type="scientific">Chondromyces apiculatus DSM 436</name>
    <dbReference type="NCBI Taxonomy" id="1192034"/>
    <lineage>
        <taxon>Bacteria</taxon>
        <taxon>Pseudomonadati</taxon>
        <taxon>Myxococcota</taxon>
        <taxon>Polyangia</taxon>
        <taxon>Polyangiales</taxon>
        <taxon>Polyangiaceae</taxon>
        <taxon>Chondromyces</taxon>
    </lineage>
</organism>
<keyword evidence="3" id="KW-1185">Reference proteome</keyword>
<protein>
    <submittedName>
        <fullName evidence="2">Putative lipoprotein</fullName>
    </submittedName>
</protein>
<dbReference type="OrthoDB" id="5513177at2"/>
<dbReference type="EMBL" id="ASRX01000095">
    <property type="protein sequence ID" value="EYF00890.1"/>
    <property type="molecule type" value="Genomic_DNA"/>
</dbReference>
<evidence type="ECO:0000313" key="2">
    <source>
        <dbReference type="EMBL" id="EYF00890.1"/>
    </source>
</evidence>
<accession>A0A017SW96</accession>
<keyword evidence="2" id="KW-0449">Lipoprotein</keyword>
<dbReference type="PROSITE" id="PS51257">
    <property type="entry name" value="PROKAR_LIPOPROTEIN"/>
    <property type="match status" value="1"/>
</dbReference>
<feature type="signal peptide" evidence="1">
    <location>
        <begin position="1"/>
        <end position="28"/>
    </location>
</feature>
<dbReference type="RefSeq" id="WP_156041529.1">
    <property type="nucleotide sequence ID" value="NZ_ASRX01000095.1"/>
</dbReference>
<sequence length="212" mass="21209">MNVKCLGAVLIATTAMLTAGCGSQPEFATNDQLPATNTTATVAAPQPVATTPTVATATATATVPAGPATCDAVQSLSLTTMFQGRAAAEAPKMQPEGSPICGVVTEGQTVSGNTFVLQPGNCYTVLAQGLPTVTEVDVQLELDLAGGGAPALAALNIKPMLAVDPDTGPSGAIGAKQSCYSWPFPIPGAVKVVVKARQGSGPVAAQVYSRKK</sequence>
<evidence type="ECO:0000313" key="3">
    <source>
        <dbReference type="Proteomes" id="UP000019678"/>
    </source>
</evidence>
<dbReference type="AlphaFoldDB" id="A0A017SW96"/>
<name>A0A017SW96_9BACT</name>
<reference evidence="2 3" key="1">
    <citation type="submission" date="2013-05" db="EMBL/GenBank/DDBJ databases">
        <title>Genome assembly of Chondromyces apiculatus DSM 436.</title>
        <authorList>
            <person name="Sharma G."/>
            <person name="Khatri I."/>
            <person name="Kaur C."/>
            <person name="Mayilraj S."/>
            <person name="Subramanian S."/>
        </authorList>
    </citation>
    <scope>NUCLEOTIDE SEQUENCE [LARGE SCALE GENOMIC DNA]</scope>
    <source>
        <strain evidence="2 3">DSM 436</strain>
    </source>
</reference>
<comment type="caution">
    <text evidence="2">The sequence shown here is derived from an EMBL/GenBank/DDBJ whole genome shotgun (WGS) entry which is preliminary data.</text>
</comment>
<evidence type="ECO:0000256" key="1">
    <source>
        <dbReference type="SAM" id="SignalP"/>
    </source>
</evidence>